<protein>
    <submittedName>
        <fullName evidence="1">Uncharacterized protein</fullName>
    </submittedName>
</protein>
<organism evidence="1 3">
    <name type="scientific">Parabacteroides distasonis str. 3776 D15 i</name>
    <dbReference type="NCBI Taxonomy" id="1339342"/>
    <lineage>
        <taxon>Bacteria</taxon>
        <taxon>Pseudomonadati</taxon>
        <taxon>Bacteroidota</taxon>
        <taxon>Bacteroidia</taxon>
        <taxon>Bacteroidales</taxon>
        <taxon>Tannerellaceae</taxon>
        <taxon>Parabacteroides</taxon>
    </lineage>
</organism>
<gene>
    <name evidence="1" type="ORF">M091_0042</name>
    <name evidence="2" type="ORF">M091_3395</name>
</gene>
<dbReference type="EMBL" id="JNHK01000087">
    <property type="protein sequence ID" value="KDS37989.1"/>
    <property type="molecule type" value="Genomic_DNA"/>
</dbReference>
<comment type="caution">
    <text evidence="1">The sequence shown here is derived from an EMBL/GenBank/DDBJ whole genome shotgun (WGS) entry which is preliminary data.</text>
</comment>
<evidence type="ECO:0000313" key="3">
    <source>
        <dbReference type="Proteomes" id="UP000027850"/>
    </source>
</evidence>
<reference evidence="1 3" key="1">
    <citation type="submission" date="2014-04" db="EMBL/GenBank/DDBJ databases">
        <authorList>
            <person name="Sears C."/>
            <person name="Carroll K."/>
            <person name="Sack B.R."/>
            <person name="Qadri F."/>
            <person name="Myers L.L."/>
            <person name="Chung G.-T."/>
            <person name="Escheverria P."/>
            <person name="Fraser C.M."/>
            <person name="Sadzewicz L."/>
            <person name="Shefchek K.A."/>
            <person name="Tallon L."/>
            <person name="Das S.P."/>
            <person name="Daugherty S."/>
            <person name="Mongodin E.F."/>
        </authorList>
    </citation>
    <scope>NUCLEOTIDE SEQUENCE [LARGE SCALE GENOMIC DNA]</scope>
    <source>
        <strain evidence="1 3">3776 D15 i</strain>
    </source>
</reference>
<name>A0AB34L8P6_PARDI</name>
<evidence type="ECO:0000313" key="1">
    <source>
        <dbReference type="EMBL" id="KDS37989.1"/>
    </source>
</evidence>
<sequence length="38" mass="4581">MAILSNSIAQFKTVPYLWYMIKGYILEEPVFDHFVRFL</sequence>
<dbReference type="AlphaFoldDB" id="A0AB34L8P6"/>
<evidence type="ECO:0000313" key="2">
    <source>
        <dbReference type="EMBL" id="KDS41548.1"/>
    </source>
</evidence>
<dbReference type="Proteomes" id="UP000027850">
    <property type="component" value="Unassembled WGS sequence"/>
</dbReference>
<accession>A0AB34L8P6</accession>
<proteinExistence type="predicted"/>
<dbReference type="EMBL" id="JNHK01000011">
    <property type="protein sequence ID" value="KDS41548.1"/>
    <property type="molecule type" value="Genomic_DNA"/>
</dbReference>